<evidence type="ECO:0000313" key="3">
    <source>
        <dbReference type="EMBL" id="SUQ13131.1"/>
    </source>
</evidence>
<accession>A0A316A1Q9</accession>
<name>A0A316A1Q9_9FIRM</name>
<dbReference type="RefSeq" id="WP_109709125.1">
    <property type="nucleotide sequence ID" value="NZ_QGDS01000002.1"/>
</dbReference>
<feature type="domain" description="Transposase IS116/IS110/IS902 C-terminal" evidence="2">
    <location>
        <begin position="267"/>
        <end position="350"/>
    </location>
</feature>
<feature type="domain" description="Transposase IS110-like N-terminal" evidence="1">
    <location>
        <begin position="4"/>
        <end position="162"/>
    </location>
</feature>
<keyword evidence="4" id="KW-1185">Reference proteome</keyword>
<evidence type="ECO:0000259" key="1">
    <source>
        <dbReference type="Pfam" id="PF01548"/>
    </source>
</evidence>
<dbReference type="GO" id="GO:0003677">
    <property type="term" value="F:DNA binding"/>
    <property type="evidence" value="ECO:0007669"/>
    <property type="project" value="InterPro"/>
</dbReference>
<dbReference type="Pfam" id="PF01548">
    <property type="entry name" value="DEDD_Tnp_IS110"/>
    <property type="match status" value="1"/>
</dbReference>
<dbReference type="EMBL" id="UHJJ01000002">
    <property type="protein sequence ID" value="SUQ13131.1"/>
    <property type="molecule type" value="Genomic_DNA"/>
</dbReference>
<dbReference type="PANTHER" id="PTHR33055">
    <property type="entry name" value="TRANSPOSASE FOR INSERTION SEQUENCE ELEMENT IS1111A"/>
    <property type="match status" value="1"/>
</dbReference>
<organism evidence="3 4">
    <name type="scientific">Faecalicatena contorta</name>
    <dbReference type="NCBI Taxonomy" id="39482"/>
    <lineage>
        <taxon>Bacteria</taxon>
        <taxon>Bacillati</taxon>
        <taxon>Bacillota</taxon>
        <taxon>Clostridia</taxon>
        <taxon>Lachnospirales</taxon>
        <taxon>Lachnospiraceae</taxon>
        <taxon>Faecalicatena</taxon>
    </lineage>
</organism>
<dbReference type="AlphaFoldDB" id="A0A316A1Q9"/>
<dbReference type="OrthoDB" id="9811278at2"/>
<dbReference type="Proteomes" id="UP000254051">
    <property type="component" value="Unassembled WGS sequence"/>
</dbReference>
<protein>
    <submittedName>
        <fullName evidence="3">Transposase</fullName>
    </submittedName>
</protein>
<proteinExistence type="predicted"/>
<evidence type="ECO:0000313" key="4">
    <source>
        <dbReference type="Proteomes" id="UP000254051"/>
    </source>
</evidence>
<dbReference type="PANTHER" id="PTHR33055:SF15">
    <property type="entry name" value="TRANSPOSASE-RELATED"/>
    <property type="match status" value="1"/>
</dbReference>
<dbReference type="InterPro" id="IPR003346">
    <property type="entry name" value="Transposase_20"/>
</dbReference>
<reference evidence="4" key="1">
    <citation type="submission" date="2017-07" db="EMBL/GenBank/DDBJ databases">
        <authorList>
            <person name="Varghese N."/>
            <person name="Submissions S."/>
        </authorList>
    </citation>
    <scope>NUCLEOTIDE SEQUENCE [LARGE SCALE GENOMIC DNA]</scope>
    <source>
        <strain evidence="4">NLAE-zl-C134</strain>
    </source>
</reference>
<dbReference type="Pfam" id="PF02371">
    <property type="entry name" value="Transposase_20"/>
    <property type="match status" value="1"/>
</dbReference>
<sequence length="389" mass="43911">MFYVGIDVAKDKHDCFITNSDGEVLADAFTFPNTLDGFNSFFSMLISVALSTDNIKVGLEATGHYSNNILEFLLAKGLLTFLLNPLATNLYRKGRSLRKTKTDKSDARFITMMLMTEDLKPYVPVSYHIQELKSLSRHRFRLVHERSKFKVSYSRLLHIIFPELSAHVWSASQNSMLYTLLELPSAVAIASCHLTKLTHLIQKYSKGKYSKDKAIELREAAKDSIGSTSPAQAFELQQTIRMILFLQTEIDLLDKQIKSSVEQLNSPIMSIPGISYISAAIILAEIGDISLFNNSAKLLAFAGLEPSTYQSGKFTASHAIMVKRGSKYLRWALLNATRLVCMRNPSFNEYKHKKLAEGKHYFVALSHTSKKLVRVIYHLLKTGNTYHPK</sequence>
<evidence type="ECO:0000259" key="2">
    <source>
        <dbReference type="Pfam" id="PF02371"/>
    </source>
</evidence>
<gene>
    <name evidence="3" type="ORF">SAMN05216529_102349</name>
</gene>
<dbReference type="NCBIfam" id="NF033542">
    <property type="entry name" value="transpos_IS110"/>
    <property type="match status" value="1"/>
</dbReference>
<dbReference type="GO" id="GO:0004803">
    <property type="term" value="F:transposase activity"/>
    <property type="evidence" value="ECO:0007669"/>
    <property type="project" value="InterPro"/>
</dbReference>
<dbReference type="InterPro" id="IPR002525">
    <property type="entry name" value="Transp_IS110-like_N"/>
</dbReference>
<dbReference type="GO" id="GO:0006313">
    <property type="term" value="P:DNA transposition"/>
    <property type="evidence" value="ECO:0007669"/>
    <property type="project" value="InterPro"/>
</dbReference>
<dbReference type="InterPro" id="IPR047650">
    <property type="entry name" value="Transpos_IS110"/>
</dbReference>